<feature type="compositionally biased region" description="Basic and acidic residues" evidence="1">
    <location>
        <begin position="380"/>
        <end position="391"/>
    </location>
</feature>
<feature type="compositionally biased region" description="Basic and acidic residues" evidence="1">
    <location>
        <begin position="413"/>
        <end position="423"/>
    </location>
</feature>
<feature type="compositionally biased region" description="Polar residues" evidence="1">
    <location>
        <begin position="368"/>
        <end position="378"/>
    </location>
</feature>
<feature type="compositionally biased region" description="Basic and acidic residues" evidence="1">
    <location>
        <begin position="158"/>
        <end position="260"/>
    </location>
</feature>
<evidence type="ECO:0000313" key="4">
    <source>
        <dbReference type="Proteomes" id="UP000267251"/>
    </source>
</evidence>
<reference evidence="4" key="1">
    <citation type="journal article" date="2018" name="Nat. Microbiol.">
        <title>Leveraging single-cell genomics to expand the fungal tree of life.</title>
        <authorList>
            <person name="Ahrendt S.R."/>
            <person name="Quandt C.A."/>
            <person name="Ciobanu D."/>
            <person name="Clum A."/>
            <person name="Salamov A."/>
            <person name="Andreopoulos B."/>
            <person name="Cheng J.F."/>
            <person name="Woyke T."/>
            <person name="Pelin A."/>
            <person name="Henrissat B."/>
            <person name="Reynolds N.K."/>
            <person name="Benny G.L."/>
            <person name="Smith M.E."/>
            <person name="James T.Y."/>
            <person name="Grigoriev I.V."/>
        </authorList>
    </citation>
    <scope>NUCLEOTIDE SEQUENCE [LARGE SCALE GENOMIC DNA]</scope>
</reference>
<feature type="domain" description="FHA" evidence="2">
    <location>
        <begin position="9"/>
        <end position="68"/>
    </location>
</feature>
<dbReference type="AlphaFoldDB" id="A0A4P9XZ65"/>
<sequence length="542" mass="59479">MLFRLGFNFAMGPNNTFNPDADCDIIIHFTDQASDHHRTCDRDEMPRLPQAWLTDKTTHGIRLNGKRVLKHSQIPLRNEDEISLGATLYVFCQLHFTTENNIKNQDTFSEMCGPFIEVVDPTATRWCLTCLGLSSGPHVWQNGSAIMPAHSAVASAPESREEEISVSTERREEGRVEDGGRREEGRVEDGGRREEDGGRREEDGGRREEEEGREGGGRREEGRVEDCGRKEEGREGGANGGRRDDGREGGDTGTGGREDVVQVEPSESDRRSVHISLGKRSRDEEASATDELGMANPQREQGVTNDGDATGPYQEPPSNHPRRGATDDTVDVPRKVKKPRVSNSLPTRRSARLEAKTPRYQLRERGRPSTTKSNSVSAHMNEKVNDLEEGKGKRKRSPGGICEGMIKKRRSTTTKDSDPENKSSSKRKRSPGGVSGKATKKRRSTNTKDPAPESQEALQYSITNFTPPLRGQKGAKSQGGPLGGSILGSPNTPPVTDDPYQLSSPCPIPTTSSFIATKLHPSPATSPPRPPQLHRSTSAPPM</sequence>
<proteinExistence type="predicted"/>
<organism evidence="3 4">
    <name type="scientific">Piptocephalis cylindrospora</name>
    <dbReference type="NCBI Taxonomy" id="1907219"/>
    <lineage>
        <taxon>Eukaryota</taxon>
        <taxon>Fungi</taxon>
        <taxon>Fungi incertae sedis</taxon>
        <taxon>Zoopagomycota</taxon>
        <taxon>Zoopagomycotina</taxon>
        <taxon>Zoopagomycetes</taxon>
        <taxon>Zoopagales</taxon>
        <taxon>Piptocephalidaceae</taxon>
        <taxon>Piptocephalis</taxon>
    </lineage>
</organism>
<dbReference type="Gene3D" id="2.60.200.20">
    <property type="match status" value="1"/>
</dbReference>
<protein>
    <recommendedName>
        <fullName evidence="2">FHA domain-containing protein</fullName>
    </recommendedName>
</protein>
<dbReference type="SUPFAM" id="SSF49879">
    <property type="entry name" value="SMAD/FHA domain"/>
    <property type="match status" value="1"/>
</dbReference>
<feature type="compositionally biased region" description="Polar residues" evidence="1">
    <location>
        <begin position="501"/>
        <end position="515"/>
    </location>
</feature>
<name>A0A4P9XZ65_9FUNG</name>
<feature type="compositionally biased region" description="Polar residues" evidence="1">
    <location>
        <begin position="456"/>
        <end position="466"/>
    </location>
</feature>
<evidence type="ECO:0000313" key="3">
    <source>
        <dbReference type="EMBL" id="RKP11763.1"/>
    </source>
</evidence>
<dbReference type="PROSITE" id="PS50006">
    <property type="entry name" value="FHA_DOMAIN"/>
    <property type="match status" value="1"/>
</dbReference>
<feature type="compositionally biased region" description="Basic and acidic residues" evidence="1">
    <location>
        <begin position="351"/>
        <end position="367"/>
    </location>
</feature>
<evidence type="ECO:0000259" key="2">
    <source>
        <dbReference type="PROSITE" id="PS50006"/>
    </source>
</evidence>
<dbReference type="Proteomes" id="UP000267251">
    <property type="component" value="Unassembled WGS sequence"/>
</dbReference>
<dbReference type="Pfam" id="PF00498">
    <property type="entry name" value="FHA"/>
    <property type="match status" value="1"/>
</dbReference>
<dbReference type="InterPro" id="IPR000253">
    <property type="entry name" value="FHA_dom"/>
</dbReference>
<dbReference type="EMBL" id="KZ988668">
    <property type="protein sequence ID" value="RKP11763.1"/>
    <property type="molecule type" value="Genomic_DNA"/>
</dbReference>
<dbReference type="InterPro" id="IPR008984">
    <property type="entry name" value="SMAD_FHA_dom_sf"/>
</dbReference>
<keyword evidence="4" id="KW-1185">Reference proteome</keyword>
<gene>
    <name evidence="3" type="ORF">BJ684DRAFT_17673</name>
</gene>
<feature type="region of interest" description="Disordered" evidence="1">
    <location>
        <begin position="151"/>
        <end position="542"/>
    </location>
</feature>
<evidence type="ECO:0000256" key="1">
    <source>
        <dbReference type="SAM" id="MobiDB-lite"/>
    </source>
</evidence>
<accession>A0A4P9XZ65</accession>